<sequence length="130" mass="14456">MATENRFLAIKESTSIAATESGTTKILWSRFMFTPQIWFELHDSVAHTPPSLLTSTIIISYREPIGRLFSTPPFHHTSTVTSVHGNIISINHESSLSPPLLDVAVSYQSPVIASLAHPRPRYRQIIFLAG</sequence>
<dbReference type="AlphaFoldDB" id="A0A1X2GR22"/>
<proteinExistence type="predicted"/>
<organism evidence="1 2">
    <name type="scientific">Hesseltinella vesiculosa</name>
    <dbReference type="NCBI Taxonomy" id="101127"/>
    <lineage>
        <taxon>Eukaryota</taxon>
        <taxon>Fungi</taxon>
        <taxon>Fungi incertae sedis</taxon>
        <taxon>Mucoromycota</taxon>
        <taxon>Mucoromycotina</taxon>
        <taxon>Mucoromycetes</taxon>
        <taxon>Mucorales</taxon>
        <taxon>Cunninghamellaceae</taxon>
        <taxon>Hesseltinella</taxon>
    </lineage>
</organism>
<comment type="caution">
    <text evidence="1">The sequence shown here is derived from an EMBL/GenBank/DDBJ whole genome shotgun (WGS) entry which is preliminary data.</text>
</comment>
<keyword evidence="2" id="KW-1185">Reference proteome</keyword>
<accession>A0A1X2GR22</accession>
<dbReference type="EMBL" id="MCGT01000006">
    <property type="protein sequence ID" value="ORX58737.1"/>
    <property type="molecule type" value="Genomic_DNA"/>
</dbReference>
<gene>
    <name evidence="1" type="ORF">DM01DRAFT_1205775</name>
</gene>
<evidence type="ECO:0000313" key="1">
    <source>
        <dbReference type="EMBL" id="ORX58737.1"/>
    </source>
</evidence>
<protein>
    <submittedName>
        <fullName evidence="1">Uncharacterized protein</fullName>
    </submittedName>
</protein>
<evidence type="ECO:0000313" key="2">
    <source>
        <dbReference type="Proteomes" id="UP000242146"/>
    </source>
</evidence>
<dbReference type="Proteomes" id="UP000242146">
    <property type="component" value="Unassembled WGS sequence"/>
</dbReference>
<name>A0A1X2GR22_9FUNG</name>
<reference evidence="1 2" key="1">
    <citation type="submission" date="2016-07" db="EMBL/GenBank/DDBJ databases">
        <title>Pervasive Adenine N6-methylation of Active Genes in Fungi.</title>
        <authorList>
            <consortium name="DOE Joint Genome Institute"/>
            <person name="Mondo S.J."/>
            <person name="Dannebaum R.O."/>
            <person name="Kuo R.C."/>
            <person name="Labutti K."/>
            <person name="Haridas S."/>
            <person name="Kuo A."/>
            <person name="Salamov A."/>
            <person name="Ahrendt S.R."/>
            <person name="Lipzen A."/>
            <person name="Sullivan W."/>
            <person name="Andreopoulos W.B."/>
            <person name="Clum A."/>
            <person name="Lindquist E."/>
            <person name="Daum C."/>
            <person name="Ramamoorthy G.K."/>
            <person name="Gryganskyi A."/>
            <person name="Culley D."/>
            <person name="Magnuson J.K."/>
            <person name="James T.Y."/>
            <person name="O'Malley M.A."/>
            <person name="Stajich J.E."/>
            <person name="Spatafora J.W."/>
            <person name="Visel A."/>
            <person name="Grigoriev I.V."/>
        </authorList>
    </citation>
    <scope>NUCLEOTIDE SEQUENCE [LARGE SCALE GENOMIC DNA]</scope>
    <source>
        <strain evidence="1 2">NRRL 3301</strain>
    </source>
</reference>